<dbReference type="Pfam" id="PF14291">
    <property type="entry name" value="DUF4371"/>
    <property type="match status" value="1"/>
</dbReference>
<dbReference type="AlphaFoldDB" id="A0A5B6VKG7"/>
<evidence type="ECO:0000259" key="1">
    <source>
        <dbReference type="Pfam" id="PF14291"/>
    </source>
</evidence>
<comment type="caution">
    <text evidence="2">The sequence shown here is derived from an EMBL/GenBank/DDBJ whole genome shotgun (WGS) entry which is preliminary data.</text>
</comment>
<name>A0A5B6VKG7_9ROSI</name>
<dbReference type="InterPro" id="IPR025398">
    <property type="entry name" value="DUF4371"/>
</dbReference>
<organism evidence="2 3">
    <name type="scientific">Gossypium australe</name>
    <dbReference type="NCBI Taxonomy" id="47621"/>
    <lineage>
        <taxon>Eukaryota</taxon>
        <taxon>Viridiplantae</taxon>
        <taxon>Streptophyta</taxon>
        <taxon>Embryophyta</taxon>
        <taxon>Tracheophyta</taxon>
        <taxon>Spermatophyta</taxon>
        <taxon>Magnoliopsida</taxon>
        <taxon>eudicotyledons</taxon>
        <taxon>Gunneridae</taxon>
        <taxon>Pentapetalae</taxon>
        <taxon>rosids</taxon>
        <taxon>malvids</taxon>
        <taxon>Malvales</taxon>
        <taxon>Malvaceae</taxon>
        <taxon>Malvoideae</taxon>
        <taxon>Gossypium</taxon>
    </lineage>
</organism>
<dbReference type="PANTHER" id="PTHR45749">
    <property type="match status" value="1"/>
</dbReference>
<gene>
    <name evidence="2" type="ORF">EPI10_015400</name>
</gene>
<accession>A0A5B6VKG7</accession>
<evidence type="ECO:0000313" key="2">
    <source>
        <dbReference type="EMBL" id="KAA3469632.1"/>
    </source>
</evidence>
<evidence type="ECO:0000313" key="3">
    <source>
        <dbReference type="Proteomes" id="UP000325315"/>
    </source>
</evidence>
<feature type="domain" description="DUF4371" evidence="1">
    <location>
        <begin position="7"/>
        <end position="137"/>
    </location>
</feature>
<proteinExistence type="predicted"/>
<reference evidence="3" key="1">
    <citation type="journal article" date="2019" name="Plant Biotechnol. J.">
        <title>Genome sequencing of the Australian wild diploid species Gossypium australe highlights disease resistance and delayed gland morphogenesis.</title>
        <authorList>
            <person name="Cai Y."/>
            <person name="Cai X."/>
            <person name="Wang Q."/>
            <person name="Wang P."/>
            <person name="Zhang Y."/>
            <person name="Cai C."/>
            <person name="Xu Y."/>
            <person name="Wang K."/>
            <person name="Zhou Z."/>
            <person name="Wang C."/>
            <person name="Geng S."/>
            <person name="Li B."/>
            <person name="Dong Q."/>
            <person name="Hou Y."/>
            <person name="Wang H."/>
            <person name="Ai P."/>
            <person name="Liu Z."/>
            <person name="Yi F."/>
            <person name="Sun M."/>
            <person name="An G."/>
            <person name="Cheng J."/>
            <person name="Zhang Y."/>
            <person name="Shi Q."/>
            <person name="Xie Y."/>
            <person name="Shi X."/>
            <person name="Chang Y."/>
            <person name="Huang F."/>
            <person name="Chen Y."/>
            <person name="Hong S."/>
            <person name="Mi L."/>
            <person name="Sun Q."/>
            <person name="Zhang L."/>
            <person name="Zhou B."/>
            <person name="Peng R."/>
            <person name="Zhang X."/>
            <person name="Liu F."/>
        </authorList>
    </citation>
    <scope>NUCLEOTIDE SEQUENCE [LARGE SCALE GENOMIC DNA]</scope>
    <source>
        <strain evidence="3">cv. PA1801</strain>
    </source>
</reference>
<keyword evidence="3" id="KW-1185">Reference proteome</keyword>
<dbReference type="EMBL" id="SMMG02000006">
    <property type="protein sequence ID" value="KAA3469632.1"/>
    <property type="molecule type" value="Genomic_DNA"/>
</dbReference>
<sequence>MDAFTVKGCAFRGHDETSNSRNRGYFLELITLLASYNDKVSKVILDNAPRNAKYTYHMIQKEILHILANKVCHKICEDIADSKFCIIIDEARDESRREQMAIVLRYVDEKRFIKERFFDLLELVAASRELQVAQAIEIANMLAIDELETGKGFNQIGIVKRAGEIRWSPHFSFFFVA</sequence>
<protein>
    <submittedName>
        <fullName evidence="2">General transcription factor 2-related zinc finger protein</fullName>
    </submittedName>
</protein>
<dbReference type="OrthoDB" id="1000824at2759"/>
<dbReference type="PANTHER" id="PTHR45749:SF37">
    <property type="entry name" value="OS05G0311600 PROTEIN"/>
    <property type="match status" value="1"/>
</dbReference>
<dbReference type="Proteomes" id="UP000325315">
    <property type="component" value="Unassembled WGS sequence"/>
</dbReference>